<dbReference type="AlphaFoldDB" id="A0A9W7D4J3"/>
<keyword evidence="3" id="KW-1185">Reference proteome</keyword>
<name>A0A9W7D4J3_9STRA</name>
<protein>
    <submittedName>
        <fullName evidence="2">Unnamed protein product</fullName>
    </submittedName>
</protein>
<reference evidence="2" key="1">
    <citation type="submission" date="2023-04" db="EMBL/GenBank/DDBJ databases">
        <title>Phytophthora fragariaefolia NBRC 109709.</title>
        <authorList>
            <person name="Ichikawa N."/>
            <person name="Sato H."/>
            <person name="Tonouchi N."/>
        </authorList>
    </citation>
    <scope>NUCLEOTIDE SEQUENCE</scope>
    <source>
        <strain evidence="2">NBRC 109709</strain>
    </source>
</reference>
<sequence length="265" mass="29221">MKCKERVKGVSTFGIQRSHAEESDMCPREASAVKMPVVQLAGACSLVPQSPMQEKKRNQSQQHKSRLSLYFAPPVMSPSKNLEIMDSMIKKVDVDVERNTDGRPVNWNGQDWPLEQLAALDVDVSDVWMDDLMVRSMSQCSRLLQPVQTLMLLYGTQTLSTPEGVKAMTLILEKHSGVKRQLRIRQVAETTGHYNPPHNGGRCGDGHDISGGSGVGRGAVGGSGKSLPGYQSRNQNNNNNKNGADGGNRGGYTKYKRRPEEEQKQ</sequence>
<feature type="region of interest" description="Disordered" evidence="1">
    <location>
        <begin position="190"/>
        <end position="265"/>
    </location>
</feature>
<gene>
    <name evidence="2" type="ORF">Pfra01_002268500</name>
</gene>
<comment type="caution">
    <text evidence="2">The sequence shown here is derived from an EMBL/GenBank/DDBJ whole genome shotgun (WGS) entry which is preliminary data.</text>
</comment>
<accession>A0A9W7D4J3</accession>
<organism evidence="2 3">
    <name type="scientific">Phytophthora fragariaefolia</name>
    <dbReference type="NCBI Taxonomy" id="1490495"/>
    <lineage>
        <taxon>Eukaryota</taxon>
        <taxon>Sar</taxon>
        <taxon>Stramenopiles</taxon>
        <taxon>Oomycota</taxon>
        <taxon>Peronosporomycetes</taxon>
        <taxon>Peronosporales</taxon>
        <taxon>Peronosporaceae</taxon>
        <taxon>Phytophthora</taxon>
    </lineage>
</organism>
<evidence type="ECO:0000313" key="3">
    <source>
        <dbReference type="Proteomes" id="UP001165121"/>
    </source>
</evidence>
<feature type="compositionally biased region" description="Low complexity" evidence="1">
    <location>
        <begin position="234"/>
        <end position="243"/>
    </location>
</feature>
<dbReference type="EMBL" id="BSXT01003490">
    <property type="protein sequence ID" value="GMF54385.1"/>
    <property type="molecule type" value="Genomic_DNA"/>
</dbReference>
<evidence type="ECO:0000313" key="2">
    <source>
        <dbReference type="EMBL" id="GMF54385.1"/>
    </source>
</evidence>
<dbReference type="OrthoDB" id="129089at2759"/>
<dbReference type="Proteomes" id="UP001165121">
    <property type="component" value="Unassembled WGS sequence"/>
</dbReference>
<feature type="compositionally biased region" description="Gly residues" evidence="1">
    <location>
        <begin position="209"/>
        <end position="224"/>
    </location>
</feature>
<proteinExistence type="predicted"/>
<evidence type="ECO:0000256" key="1">
    <source>
        <dbReference type="SAM" id="MobiDB-lite"/>
    </source>
</evidence>